<dbReference type="SUPFAM" id="SSF53686">
    <property type="entry name" value="Tryptophan synthase beta subunit-like PLP-dependent enzymes"/>
    <property type="match status" value="1"/>
</dbReference>
<evidence type="ECO:0000259" key="12">
    <source>
        <dbReference type="Pfam" id="PF00291"/>
    </source>
</evidence>
<evidence type="ECO:0000256" key="8">
    <source>
        <dbReference type="ARBA" id="ARBA00022898"/>
    </source>
</evidence>
<dbReference type="OrthoDB" id="9763107at2"/>
<comment type="catalytic activity">
    <reaction evidence="9">
        <text>O-phospho-L-homoserine + H2O = L-threonine + phosphate</text>
        <dbReference type="Rhea" id="RHEA:10840"/>
        <dbReference type="ChEBI" id="CHEBI:15377"/>
        <dbReference type="ChEBI" id="CHEBI:43474"/>
        <dbReference type="ChEBI" id="CHEBI:57590"/>
        <dbReference type="ChEBI" id="CHEBI:57926"/>
        <dbReference type="EC" id="4.2.3.1"/>
    </reaction>
</comment>
<dbReference type="PROSITE" id="PS00165">
    <property type="entry name" value="DEHYDRATASE_SER_THR"/>
    <property type="match status" value="1"/>
</dbReference>
<evidence type="ECO:0000313" key="14">
    <source>
        <dbReference type="Proteomes" id="UP000257067"/>
    </source>
</evidence>
<protein>
    <recommendedName>
        <fullName evidence="5 10">Threonine synthase</fullName>
        <ecNumber evidence="4 10">4.2.3.1</ecNumber>
    </recommendedName>
</protein>
<dbReference type="EC" id="4.2.3.1" evidence="4 10"/>
<evidence type="ECO:0000256" key="6">
    <source>
        <dbReference type="ARBA" id="ARBA00022605"/>
    </source>
</evidence>
<evidence type="ECO:0000256" key="10">
    <source>
        <dbReference type="NCBIfam" id="TIGR00260"/>
    </source>
</evidence>
<evidence type="ECO:0000256" key="7">
    <source>
        <dbReference type="ARBA" id="ARBA00022697"/>
    </source>
</evidence>
<feature type="domain" description="Tryptophan synthase beta chain-like PALP" evidence="12">
    <location>
        <begin position="93"/>
        <end position="404"/>
    </location>
</feature>
<accession>A0A3D8IWF1</accession>
<evidence type="ECO:0000256" key="4">
    <source>
        <dbReference type="ARBA" id="ARBA00013028"/>
    </source>
</evidence>
<dbReference type="InterPro" id="IPR000634">
    <property type="entry name" value="Ser/Thr_deHydtase_PyrdxlP-BS"/>
</dbReference>
<dbReference type="PANTHER" id="PTHR43515">
    <property type="entry name" value="THREONINE SYNTHASE-LIKE 1"/>
    <property type="match status" value="1"/>
</dbReference>
<dbReference type="RefSeq" id="WP_104725138.1">
    <property type="nucleotide sequence ID" value="NZ_FZNE01000015.1"/>
</dbReference>
<evidence type="ECO:0000256" key="3">
    <source>
        <dbReference type="ARBA" id="ARBA00005517"/>
    </source>
</evidence>
<dbReference type="AlphaFoldDB" id="A0A3D8IWF1"/>
<evidence type="ECO:0000256" key="1">
    <source>
        <dbReference type="ARBA" id="ARBA00001933"/>
    </source>
</evidence>
<evidence type="ECO:0000256" key="5">
    <source>
        <dbReference type="ARBA" id="ARBA00018679"/>
    </source>
</evidence>
<dbReference type="InterPro" id="IPR004450">
    <property type="entry name" value="Thr_synthase-like"/>
</dbReference>
<evidence type="ECO:0000256" key="2">
    <source>
        <dbReference type="ARBA" id="ARBA00004979"/>
    </source>
</evidence>
<dbReference type="InterPro" id="IPR001926">
    <property type="entry name" value="TrpB-like_PALP"/>
</dbReference>
<evidence type="ECO:0000313" key="13">
    <source>
        <dbReference type="EMBL" id="RDU69300.1"/>
    </source>
</evidence>
<dbReference type="PANTHER" id="PTHR43515:SF1">
    <property type="entry name" value="THREONINE SYNTHASE-LIKE 1"/>
    <property type="match status" value="1"/>
</dbReference>
<comment type="pathway">
    <text evidence="2">Amino-acid biosynthesis; L-threonine biosynthesis; L-threonine from L-aspartate: step 5/5.</text>
</comment>
<gene>
    <name evidence="13" type="ORF">CQA62_03945</name>
</gene>
<keyword evidence="8 11" id="KW-0663">Pyridoxal phosphate</keyword>
<dbReference type="GO" id="GO:0030170">
    <property type="term" value="F:pyridoxal phosphate binding"/>
    <property type="evidence" value="ECO:0007669"/>
    <property type="project" value="InterPro"/>
</dbReference>
<dbReference type="Proteomes" id="UP000257067">
    <property type="component" value="Unassembled WGS sequence"/>
</dbReference>
<comment type="cofactor">
    <cofactor evidence="1 11">
        <name>pyridoxal 5'-phosphate</name>
        <dbReference type="ChEBI" id="CHEBI:597326"/>
    </cofactor>
</comment>
<feature type="modified residue" description="N6-(pyridoxal phosphate)lysine" evidence="11">
    <location>
        <position position="110"/>
    </location>
</feature>
<dbReference type="GO" id="GO:0004795">
    <property type="term" value="F:threonine synthase activity"/>
    <property type="evidence" value="ECO:0007669"/>
    <property type="project" value="UniProtKB-UniRule"/>
</dbReference>
<reference evidence="13 14" key="1">
    <citation type="submission" date="2018-04" db="EMBL/GenBank/DDBJ databases">
        <title>Novel Campyloabacter and Helicobacter Species and Strains.</title>
        <authorList>
            <person name="Mannion A.J."/>
            <person name="Shen Z."/>
            <person name="Fox J.G."/>
        </authorList>
    </citation>
    <scope>NUCLEOTIDE SEQUENCE [LARGE SCALE GENOMIC DNA]</scope>
    <source>
        <strain evidence="13 14">ATCC 700242</strain>
    </source>
</reference>
<keyword evidence="14" id="KW-1185">Reference proteome</keyword>
<dbReference type="GO" id="GO:0009088">
    <property type="term" value="P:threonine biosynthetic process"/>
    <property type="evidence" value="ECO:0007669"/>
    <property type="project" value="UniProtKB-UniRule"/>
</dbReference>
<comment type="similarity">
    <text evidence="3">Belongs to the threonine synthase family.</text>
</comment>
<dbReference type="UniPathway" id="UPA00050">
    <property type="reaction ID" value="UER00065"/>
</dbReference>
<sequence>MQTFAPTRGGEYPHTLTLKESVLHPKSNYGGLHTLKSLPTLPCLSTLLSLSYNELTQEIFSLLGLKCNELSDALKSYESFDDANDPAPLQIFKKDFYIQELYHGPSRAFKDMALQPLGKLFSCFASKDRYLILSATSGDTGPATLESFKDKKNIQVVCLYPEKGTSDVQRLQMNTQTAKNLKVIPIKGNFDDAQATLKKLLSDEDFSALLCSYGIHISAANSVNFGRIAFQIIYHIWAYLRLVRMGEITLGEKIKIVIPSGNFGNALGAFYAKLMGIPFEKIIIASNANNILTDFINTGVYDISHRQLLPSHSPAMDILKSSNVERVLYTLFGDARTRELMSQLDSKLCYKLTNSELQRLQEHFEADFCTDEQCLESIKEASDLGRIIDPHTANAYHLAKSIQGKKIICSTAEWSKFSPTIVYALSGEKMGDKEALEWIAKHYNLSIPPMIAELFKKPQNVCPPLHPQEVKEAILQWLRIGG</sequence>
<dbReference type="Pfam" id="PF00291">
    <property type="entry name" value="PALP"/>
    <property type="match status" value="1"/>
</dbReference>
<keyword evidence="6" id="KW-0028">Amino-acid biosynthesis</keyword>
<dbReference type="InterPro" id="IPR036052">
    <property type="entry name" value="TrpB-like_PALP_sf"/>
</dbReference>
<dbReference type="GO" id="GO:0005737">
    <property type="term" value="C:cytoplasm"/>
    <property type="evidence" value="ECO:0007669"/>
    <property type="project" value="TreeGrafter"/>
</dbReference>
<proteinExistence type="inferred from homology"/>
<dbReference type="Gene3D" id="3.40.50.1100">
    <property type="match status" value="2"/>
</dbReference>
<evidence type="ECO:0000256" key="9">
    <source>
        <dbReference type="ARBA" id="ARBA00049144"/>
    </source>
</evidence>
<name>A0A3D8IWF1_9HELI</name>
<evidence type="ECO:0000256" key="11">
    <source>
        <dbReference type="PIRSR" id="PIRSR604450-51"/>
    </source>
</evidence>
<dbReference type="EMBL" id="NXLU01000003">
    <property type="protein sequence ID" value="RDU69300.1"/>
    <property type="molecule type" value="Genomic_DNA"/>
</dbReference>
<keyword evidence="7" id="KW-0791">Threonine biosynthesis</keyword>
<dbReference type="NCBIfam" id="TIGR00260">
    <property type="entry name" value="thrC"/>
    <property type="match status" value="1"/>
</dbReference>
<comment type="caution">
    <text evidence="13">The sequence shown here is derived from an EMBL/GenBank/DDBJ whole genome shotgun (WGS) entry which is preliminary data.</text>
</comment>
<organism evidence="13 14">
    <name type="scientific">Helicobacter cholecystus</name>
    <dbReference type="NCBI Taxonomy" id="45498"/>
    <lineage>
        <taxon>Bacteria</taxon>
        <taxon>Pseudomonadati</taxon>
        <taxon>Campylobacterota</taxon>
        <taxon>Epsilonproteobacteria</taxon>
        <taxon>Campylobacterales</taxon>
        <taxon>Helicobacteraceae</taxon>
        <taxon>Helicobacter</taxon>
    </lineage>
</organism>